<sequence length="183" mass="19790">MKESVRKVVKDPVFLFCAVGLAVTIVLGSVSHFFFEWSGKQPWVGVLFPANESVWEHLKLTTVPILLCFAGGFPFLKTAKNGAAAALLSTLSAAGVIVGGFYAYTAIAGESILPIDIALFVIGAAGAWVVAWFVLKAQDWGSWNFLCFLGLVGVLYCYTTFTLRPPEIFLFRTPEGSYGLPKA</sequence>
<comment type="caution">
    <text evidence="2">The sequence shown here is derived from an EMBL/GenBank/DDBJ whole genome shotgun (WGS) entry which is preliminary data.</text>
</comment>
<reference evidence="2" key="2">
    <citation type="journal article" date="2021" name="PeerJ">
        <title>Extensive microbial diversity within the chicken gut microbiome revealed by metagenomics and culture.</title>
        <authorList>
            <person name="Gilroy R."/>
            <person name="Ravi A."/>
            <person name="Getino M."/>
            <person name="Pursley I."/>
            <person name="Horton D.L."/>
            <person name="Alikhan N.F."/>
            <person name="Baker D."/>
            <person name="Gharbi K."/>
            <person name="Hall N."/>
            <person name="Watson M."/>
            <person name="Adriaenssens E.M."/>
            <person name="Foster-Nyarko E."/>
            <person name="Jarju S."/>
            <person name="Secka A."/>
            <person name="Antonio M."/>
            <person name="Oren A."/>
            <person name="Chaudhuri R.R."/>
            <person name="La Ragione R."/>
            <person name="Hildebrand F."/>
            <person name="Pallen M.J."/>
        </authorList>
    </citation>
    <scope>NUCLEOTIDE SEQUENCE</scope>
    <source>
        <strain evidence="2">23406</strain>
    </source>
</reference>
<evidence type="ECO:0000313" key="2">
    <source>
        <dbReference type="EMBL" id="HIU99704.1"/>
    </source>
</evidence>
<evidence type="ECO:0000313" key="3">
    <source>
        <dbReference type="Proteomes" id="UP000886891"/>
    </source>
</evidence>
<evidence type="ECO:0000256" key="1">
    <source>
        <dbReference type="SAM" id="Phobius"/>
    </source>
</evidence>
<keyword evidence="1" id="KW-0812">Transmembrane</keyword>
<keyword evidence="1" id="KW-1133">Transmembrane helix</keyword>
<feature type="transmembrane region" description="Helical" evidence="1">
    <location>
        <begin position="55"/>
        <end position="76"/>
    </location>
</feature>
<dbReference type="Pfam" id="PF20122">
    <property type="entry name" value="DUF6512"/>
    <property type="match status" value="1"/>
</dbReference>
<feature type="transmembrane region" description="Helical" evidence="1">
    <location>
        <begin position="117"/>
        <end position="135"/>
    </location>
</feature>
<feature type="transmembrane region" description="Helical" evidence="1">
    <location>
        <begin position="83"/>
        <end position="105"/>
    </location>
</feature>
<reference evidence="2" key="1">
    <citation type="submission" date="2020-10" db="EMBL/GenBank/DDBJ databases">
        <authorList>
            <person name="Gilroy R."/>
        </authorList>
    </citation>
    <scope>NUCLEOTIDE SEQUENCE</scope>
    <source>
        <strain evidence="2">23406</strain>
    </source>
</reference>
<gene>
    <name evidence="2" type="ORF">IAB14_01155</name>
</gene>
<organism evidence="2 3">
    <name type="scientific">Candidatus Stercoripulliclostridium merdipullorum</name>
    <dbReference type="NCBI Taxonomy" id="2840952"/>
    <lineage>
        <taxon>Bacteria</taxon>
        <taxon>Bacillati</taxon>
        <taxon>Bacillota</taxon>
        <taxon>Clostridia</taxon>
        <taxon>Eubacteriales</taxon>
        <taxon>Candidatus Stercoripulliclostridium</taxon>
    </lineage>
</organism>
<feature type="transmembrane region" description="Helical" evidence="1">
    <location>
        <begin position="142"/>
        <end position="161"/>
    </location>
</feature>
<accession>A0A9D1NBC0</accession>
<dbReference type="InterPro" id="IPR045407">
    <property type="entry name" value="DUF6512"/>
</dbReference>
<name>A0A9D1NBC0_9FIRM</name>
<proteinExistence type="predicted"/>
<dbReference type="Proteomes" id="UP000886891">
    <property type="component" value="Unassembled WGS sequence"/>
</dbReference>
<feature type="transmembrane region" description="Helical" evidence="1">
    <location>
        <begin position="12"/>
        <end position="35"/>
    </location>
</feature>
<protein>
    <submittedName>
        <fullName evidence="2">Uncharacterized protein</fullName>
    </submittedName>
</protein>
<dbReference type="EMBL" id="DVOH01000012">
    <property type="protein sequence ID" value="HIU99704.1"/>
    <property type="molecule type" value="Genomic_DNA"/>
</dbReference>
<keyword evidence="1" id="KW-0472">Membrane</keyword>
<dbReference type="AlphaFoldDB" id="A0A9D1NBC0"/>